<protein>
    <submittedName>
        <fullName evidence="1">Uncharacterized protein</fullName>
    </submittedName>
</protein>
<organism evidence="1 2">
    <name type="scientific">Domibacillus aminovorans</name>
    <dbReference type="NCBI Taxonomy" id="29332"/>
    <lineage>
        <taxon>Bacteria</taxon>
        <taxon>Bacillati</taxon>
        <taxon>Bacillota</taxon>
        <taxon>Bacilli</taxon>
        <taxon>Bacillales</taxon>
        <taxon>Bacillaceae</taxon>
        <taxon>Domibacillus</taxon>
    </lineage>
</organism>
<sequence length="79" mass="9117">MEAFEIDCPMGTKEASKQILAHFAKRVESELPFYRMMCDECYQITYMFWEDNIQFCAGCGKELVGEAECIDMGKPRPFG</sequence>
<comment type="caution">
    <text evidence="1">The sequence shown here is derived from an EMBL/GenBank/DDBJ whole genome shotgun (WGS) entry which is preliminary data.</text>
</comment>
<evidence type="ECO:0000313" key="2">
    <source>
        <dbReference type="Proteomes" id="UP000077271"/>
    </source>
</evidence>
<proteinExistence type="predicted"/>
<dbReference type="RefSeq" id="WP_018392671.1">
    <property type="nucleotide sequence ID" value="NZ_LQWZ01000012.1"/>
</dbReference>
<reference evidence="1 2" key="1">
    <citation type="submission" date="2016-01" db="EMBL/GenBank/DDBJ databases">
        <title>Investigation of taxonomic status of Bacillus aminovorans.</title>
        <authorList>
            <person name="Verma A."/>
            <person name="Pal Y."/>
            <person name="Krishnamurthi S."/>
        </authorList>
    </citation>
    <scope>NUCLEOTIDE SEQUENCE [LARGE SCALE GENOMIC DNA]</scope>
    <source>
        <strain evidence="1 2">DSM 4337</strain>
    </source>
</reference>
<evidence type="ECO:0000313" key="1">
    <source>
        <dbReference type="EMBL" id="OAH58004.1"/>
    </source>
</evidence>
<gene>
    <name evidence="1" type="ORF">AWH48_03085</name>
</gene>
<name>A0A177KYB9_9BACI</name>
<dbReference type="EMBL" id="LQWZ01000012">
    <property type="protein sequence ID" value="OAH58004.1"/>
    <property type="molecule type" value="Genomic_DNA"/>
</dbReference>
<dbReference type="AlphaFoldDB" id="A0A177KYB9"/>
<dbReference type="Proteomes" id="UP000077271">
    <property type="component" value="Unassembled WGS sequence"/>
</dbReference>
<accession>A0A177KYB9</accession>